<evidence type="ECO:0000256" key="1">
    <source>
        <dbReference type="SAM" id="MobiDB-lite"/>
    </source>
</evidence>
<dbReference type="VEuPathDB" id="MicrosporidiaDB:HERIO_848"/>
<sequence length="397" mass="46055">MKLKFLVKYLSFSVLNNKVNASHCSQSNDVSETFYNPYQDEEISHKARPFSSKGFSKKSTTFKNLSKQRCSEPCKHHKSGSKKCGFISSCRKPVKFVCGNCSFNNDLQCKIEFCSKIFYFDIYKLLNRNKNENDDQVDQIDRSDNSNESFSSNPINDFTGGNKSFTNDNNKDSQLINTNDFSSVDSKNFSINENLNNNSDLQNNDPYSNQITSPVLRQDQDIKNPYYYNQTINTSNSNNVPFTNNSYPVNQFNNQPVYNQENSFQYQNENSPYLYKEKCFIRKCNNSNHRYSPYLKFSTNYQQNSFNQGLLLNNSAQANKQSFIKNEKTFYPHDNSFVFNKPSTVINDQSQPNFDTTTNPQYFSQTFNKLIDNAVSKSYNLISYDEFSKNTSDYNQN</sequence>
<feature type="compositionally biased region" description="Basic and acidic residues" evidence="1">
    <location>
        <begin position="134"/>
        <end position="145"/>
    </location>
</feature>
<organism evidence="2 3">
    <name type="scientific">Hepatospora eriocheir</name>
    <dbReference type="NCBI Taxonomy" id="1081669"/>
    <lineage>
        <taxon>Eukaryota</taxon>
        <taxon>Fungi</taxon>
        <taxon>Fungi incertae sedis</taxon>
        <taxon>Microsporidia</taxon>
        <taxon>Hepatosporidae</taxon>
        <taxon>Hepatospora</taxon>
    </lineage>
</organism>
<reference evidence="2 3" key="1">
    <citation type="journal article" date="2017" name="Environ. Microbiol.">
        <title>Decay of the glycolytic pathway and adaptation to intranuclear parasitism within Enterocytozoonidae microsporidia.</title>
        <authorList>
            <person name="Wiredu Boakye D."/>
            <person name="Jaroenlak P."/>
            <person name="Prachumwat A."/>
            <person name="Williams T.A."/>
            <person name="Bateman K.S."/>
            <person name="Itsathitphaisarn O."/>
            <person name="Sritunyalucksana K."/>
            <person name="Paszkiewicz K.H."/>
            <person name="Moore K.A."/>
            <person name="Stentiford G.D."/>
            <person name="Williams B.A."/>
        </authorList>
    </citation>
    <scope>NUCLEOTIDE SEQUENCE [LARGE SCALE GENOMIC DNA]</scope>
    <source>
        <strain evidence="2 3">GB1</strain>
    </source>
</reference>
<dbReference type="Proteomes" id="UP000192356">
    <property type="component" value="Unassembled WGS sequence"/>
</dbReference>
<feature type="region of interest" description="Disordered" evidence="1">
    <location>
        <begin position="134"/>
        <end position="178"/>
    </location>
</feature>
<evidence type="ECO:0000313" key="2">
    <source>
        <dbReference type="EMBL" id="ORD97286.1"/>
    </source>
</evidence>
<dbReference type="VEuPathDB" id="MicrosporidiaDB:A0H76_2715"/>
<proteinExistence type="predicted"/>
<dbReference type="EMBL" id="LVKB01000030">
    <property type="protein sequence ID" value="ORD97286.1"/>
    <property type="molecule type" value="Genomic_DNA"/>
</dbReference>
<gene>
    <name evidence="2" type="ORF">HERIO_848</name>
</gene>
<keyword evidence="3" id="KW-1185">Reference proteome</keyword>
<evidence type="ECO:0000313" key="3">
    <source>
        <dbReference type="Proteomes" id="UP000192356"/>
    </source>
</evidence>
<dbReference type="AlphaFoldDB" id="A0A1X0QBZ3"/>
<accession>A0A1X0QBZ3</accession>
<protein>
    <submittedName>
        <fullName evidence="2">Uncharacterized protein</fullName>
    </submittedName>
</protein>
<comment type="caution">
    <text evidence="2">The sequence shown here is derived from an EMBL/GenBank/DDBJ whole genome shotgun (WGS) entry which is preliminary data.</text>
</comment>
<feature type="compositionally biased region" description="Polar residues" evidence="1">
    <location>
        <begin position="146"/>
        <end position="178"/>
    </location>
</feature>
<name>A0A1X0QBZ3_9MICR</name>